<gene>
    <name evidence="2" type="ORF">FSB_LOCUS11178</name>
</gene>
<evidence type="ECO:0000256" key="1">
    <source>
        <dbReference type="SAM" id="MobiDB-lite"/>
    </source>
</evidence>
<proteinExistence type="predicted"/>
<accession>A0A2N9EX21</accession>
<feature type="compositionally biased region" description="Gly residues" evidence="1">
    <location>
        <begin position="107"/>
        <end position="120"/>
    </location>
</feature>
<organism evidence="2">
    <name type="scientific">Fagus sylvatica</name>
    <name type="common">Beechnut</name>
    <dbReference type="NCBI Taxonomy" id="28930"/>
    <lineage>
        <taxon>Eukaryota</taxon>
        <taxon>Viridiplantae</taxon>
        <taxon>Streptophyta</taxon>
        <taxon>Embryophyta</taxon>
        <taxon>Tracheophyta</taxon>
        <taxon>Spermatophyta</taxon>
        <taxon>Magnoliopsida</taxon>
        <taxon>eudicotyledons</taxon>
        <taxon>Gunneridae</taxon>
        <taxon>Pentapetalae</taxon>
        <taxon>rosids</taxon>
        <taxon>fabids</taxon>
        <taxon>Fagales</taxon>
        <taxon>Fagaceae</taxon>
        <taxon>Fagus</taxon>
    </lineage>
</organism>
<protein>
    <recommendedName>
        <fullName evidence="3">C2H2-type domain-containing protein</fullName>
    </recommendedName>
</protein>
<feature type="compositionally biased region" description="Basic and acidic residues" evidence="1">
    <location>
        <begin position="49"/>
        <end position="58"/>
    </location>
</feature>
<feature type="compositionally biased region" description="Polar residues" evidence="1">
    <location>
        <begin position="1"/>
        <end position="12"/>
    </location>
</feature>
<reference evidence="2" key="1">
    <citation type="submission" date="2018-02" db="EMBL/GenBank/DDBJ databases">
        <authorList>
            <person name="Cohen D.B."/>
            <person name="Kent A.D."/>
        </authorList>
    </citation>
    <scope>NUCLEOTIDE SEQUENCE</scope>
</reference>
<dbReference type="AlphaFoldDB" id="A0A2N9EX21"/>
<evidence type="ECO:0000313" key="2">
    <source>
        <dbReference type="EMBL" id="SPC83296.1"/>
    </source>
</evidence>
<name>A0A2N9EX21_FAGSY</name>
<feature type="region of interest" description="Disordered" evidence="1">
    <location>
        <begin position="79"/>
        <end position="120"/>
    </location>
</feature>
<evidence type="ECO:0008006" key="3">
    <source>
        <dbReference type="Google" id="ProtNLM"/>
    </source>
</evidence>
<dbReference type="EMBL" id="OIVN01000635">
    <property type="protein sequence ID" value="SPC83296.1"/>
    <property type="molecule type" value="Genomic_DNA"/>
</dbReference>
<sequence>MSSSQNPILSTETRPDHEFKRKSGKGGISRSGATVSKADVRRARRPRPKSPEDKERPGFKCSSCGRVFNTMELMQGCLQSHADPPGFSSGTQGVPEPVQEQEPGVGARAGVGAGAEGGAE</sequence>
<feature type="region of interest" description="Disordered" evidence="1">
    <location>
        <begin position="1"/>
        <end position="62"/>
    </location>
</feature>